<reference evidence="1 2" key="1">
    <citation type="submission" date="2022-05" db="EMBL/GenBank/DDBJ databases">
        <authorList>
            <consortium name="Genoscope - CEA"/>
            <person name="William W."/>
        </authorList>
    </citation>
    <scope>NUCLEOTIDE SEQUENCE [LARGE SCALE GENOMIC DNA]</scope>
</reference>
<proteinExistence type="predicted"/>
<protein>
    <submittedName>
        <fullName evidence="1">Uncharacterized protein</fullName>
    </submittedName>
</protein>
<name>A0ABN8N439_9CNID</name>
<comment type="caution">
    <text evidence="1">The sequence shown here is derived from an EMBL/GenBank/DDBJ whole genome shotgun (WGS) entry which is preliminary data.</text>
</comment>
<dbReference type="Proteomes" id="UP001159405">
    <property type="component" value="Unassembled WGS sequence"/>
</dbReference>
<sequence length="782" mass="85514">MVPTLASEGSAIEVQSVSGDTEVLIQKELLNVMAEDLAAKVISSSLREVAEIDLQEEGVSVVAHEVDEAKKENSAVKFVPDFAIELESVRGATEVLVRDEILNVISDDLAAEAITNSLRELESASLAEDIASEAEKIIPGVTCELTDNVMELESEDPKVHESAKKTLSDVPSEDAKLSNKVHECTLEWETVSAVQPEIAMEFENITAVTEIHSQEEVVSVVAHEFGEAKKENSAVKLVSDFAIELESVRGATEVQVQEELINVTAEDLAAEAITRSLTELESASLVEDIASEAEKTISGVTCELTDSVIEPESEDPEVHERVKETLSDVPSEDDKLSNKAYECTLEWKTVSAIQPEIAVEFENVTAATEMCLQQEVVPVVAHEASEAKKENSAVKIVSDFAIELESVRGATEVQVQEELLNVIAEDLTAEVITSSLRELESLALAEDIAPEAEIIQAVVCELTDSVIELESEDVVLDEVSQTSVDIIVDKLSGTVEGSECMLGWETVGVIESEVAAEFEGVTEVPDILVQEKIIPSVVHESSAAEVKLDLSFEPQSVTAAIDFPLEQRNSTRITRESVLPKSDSAREFFPECSLLMEYGSDVSVISNEVAAAEVKTSCTFWPESSLDLKSIEMCAAECSDPNDDIIGKKTMPNREFELSCMAGKVDQHVLNAKAVEFIPRFSTTSFFGTDKVAKLERGTEGQIDQHHHVLNPDADEFIPGFQATRAFETNVFGKLELGIAGQDDQRHILNPNADTFIPRFQATGNSNRRFWHTRVWQHEHAQ</sequence>
<gene>
    <name evidence="1" type="ORF">PLOB_00001093</name>
</gene>
<organism evidence="1 2">
    <name type="scientific">Porites lobata</name>
    <dbReference type="NCBI Taxonomy" id="104759"/>
    <lineage>
        <taxon>Eukaryota</taxon>
        <taxon>Metazoa</taxon>
        <taxon>Cnidaria</taxon>
        <taxon>Anthozoa</taxon>
        <taxon>Hexacorallia</taxon>
        <taxon>Scleractinia</taxon>
        <taxon>Fungiina</taxon>
        <taxon>Poritidae</taxon>
        <taxon>Porites</taxon>
    </lineage>
</organism>
<evidence type="ECO:0000313" key="1">
    <source>
        <dbReference type="EMBL" id="CAH3042735.1"/>
    </source>
</evidence>
<keyword evidence="2" id="KW-1185">Reference proteome</keyword>
<dbReference type="EMBL" id="CALNXK010000010">
    <property type="protein sequence ID" value="CAH3042735.1"/>
    <property type="molecule type" value="Genomic_DNA"/>
</dbReference>
<accession>A0ABN8N439</accession>
<evidence type="ECO:0000313" key="2">
    <source>
        <dbReference type="Proteomes" id="UP001159405"/>
    </source>
</evidence>